<name>A0A2P2LT69_RHIMU</name>
<evidence type="ECO:0000313" key="1">
    <source>
        <dbReference type="EMBL" id="MBX21169.1"/>
    </source>
</evidence>
<protein>
    <submittedName>
        <fullName evidence="1">Aspartyl-tRNA synthetase</fullName>
    </submittedName>
</protein>
<keyword evidence="1" id="KW-0030">Aminoacyl-tRNA synthetase</keyword>
<accession>A0A2P2LT69</accession>
<reference evidence="1" key="1">
    <citation type="submission" date="2018-02" db="EMBL/GenBank/DDBJ databases">
        <title>Rhizophora mucronata_Transcriptome.</title>
        <authorList>
            <person name="Meera S.P."/>
            <person name="Sreeshan A."/>
            <person name="Augustine A."/>
        </authorList>
    </citation>
    <scope>NUCLEOTIDE SEQUENCE</scope>
    <source>
        <tissue evidence="1">Leaf</tissue>
    </source>
</reference>
<dbReference type="EMBL" id="GGEC01040685">
    <property type="protein sequence ID" value="MBX21169.1"/>
    <property type="molecule type" value="Transcribed_RNA"/>
</dbReference>
<dbReference type="AlphaFoldDB" id="A0A2P2LT69"/>
<sequence length="41" mass="4811">MPAISCLEIQSIRRIRIVIGYLTQRLSCWMMHADSSIKPYE</sequence>
<dbReference type="GO" id="GO:0004812">
    <property type="term" value="F:aminoacyl-tRNA ligase activity"/>
    <property type="evidence" value="ECO:0007669"/>
    <property type="project" value="UniProtKB-KW"/>
</dbReference>
<organism evidence="1">
    <name type="scientific">Rhizophora mucronata</name>
    <name type="common">Asiatic mangrove</name>
    <dbReference type="NCBI Taxonomy" id="61149"/>
    <lineage>
        <taxon>Eukaryota</taxon>
        <taxon>Viridiplantae</taxon>
        <taxon>Streptophyta</taxon>
        <taxon>Embryophyta</taxon>
        <taxon>Tracheophyta</taxon>
        <taxon>Spermatophyta</taxon>
        <taxon>Magnoliopsida</taxon>
        <taxon>eudicotyledons</taxon>
        <taxon>Gunneridae</taxon>
        <taxon>Pentapetalae</taxon>
        <taxon>rosids</taxon>
        <taxon>fabids</taxon>
        <taxon>Malpighiales</taxon>
        <taxon>Rhizophoraceae</taxon>
        <taxon>Rhizophora</taxon>
    </lineage>
</organism>
<proteinExistence type="predicted"/>
<keyword evidence="1" id="KW-0436">Ligase</keyword>